<comment type="similarity">
    <text evidence="2">Belongs to the peptidase S54 family.</text>
</comment>
<dbReference type="PANTHER" id="PTHR43731:SF26">
    <property type="entry name" value="RHOMBOID-LIKE PROTEIN 10, CHLOROPLASTIC"/>
    <property type="match status" value="1"/>
</dbReference>
<comment type="subcellular location">
    <subcellularLocation>
        <location evidence="1">Membrane</location>
        <topology evidence="1">Multi-pass membrane protein</topology>
    </subcellularLocation>
</comment>
<comment type="caution">
    <text evidence="8">The sequence shown here is derived from an EMBL/GenBank/DDBJ whole genome shotgun (WGS) entry which is preliminary data.</text>
</comment>
<reference evidence="8 9" key="2">
    <citation type="journal article" date="2017" name="Front. Plant Sci.">
        <title>Gene Classification and Mining of Molecular Markers Useful in Red Clover (Trifolium pratense) Breeding.</title>
        <authorList>
            <person name="Istvanek J."/>
            <person name="Dluhosova J."/>
            <person name="Dluhos P."/>
            <person name="Patkova L."/>
            <person name="Nedelnik J."/>
            <person name="Repkova J."/>
        </authorList>
    </citation>
    <scope>NUCLEOTIDE SEQUENCE [LARGE SCALE GENOMIC DNA]</scope>
    <source>
        <strain evidence="9">cv. Tatra</strain>
        <tissue evidence="8">Young leaves</tissue>
    </source>
</reference>
<dbReference type="EMBL" id="ASHM01012920">
    <property type="protein sequence ID" value="PNX94886.1"/>
    <property type="molecule type" value="Genomic_DNA"/>
</dbReference>
<sequence>MVVPRPFLSPVCKMGPYPLDIIATAASLHFSHRVSHRLRLEFLLRSCFKKLAPVFRLKDKWCQRYLQLKGLNYLKLSSDGLTSTCSTSFSFFNGGRPEASFGNADSKMSQKSPFNGRKWTNILLAANVLFYIAQLATEGKLLSWGAKVNSLIDKGQLWRLVTSSFLHANIGHLLINCYSLNSVGPTVERFSGPRRYLAVYFVSSIASAAMSYWFCKMPAVGASGAIFGLVGSVAVFVLRHKDIVGGGTKDLQHIAQVIALNMVIGLSSTGIDNWGHFGGLIGGIAASWLIGPAWKHESTTIDGRRLFIDNAPMNNLLKITRVPKQWK</sequence>
<protein>
    <submittedName>
        <fullName evidence="8">Rhomboid protease GluP</fullName>
    </submittedName>
</protein>
<feature type="transmembrane region" description="Helical" evidence="6">
    <location>
        <begin position="220"/>
        <end position="238"/>
    </location>
</feature>
<evidence type="ECO:0000256" key="1">
    <source>
        <dbReference type="ARBA" id="ARBA00004141"/>
    </source>
</evidence>
<dbReference type="SUPFAM" id="SSF144091">
    <property type="entry name" value="Rhomboid-like"/>
    <property type="match status" value="1"/>
</dbReference>
<dbReference type="GO" id="GO:0006508">
    <property type="term" value="P:proteolysis"/>
    <property type="evidence" value="ECO:0007669"/>
    <property type="project" value="UniProtKB-KW"/>
</dbReference>
<evidence type="ECO:0000256" key="3">
    <source>
        <dbReference type="ARBA" id="ARBA00022692"/>
    </source>
</evidence>
<keyword evidence="5 6" id="KW-0472">Membrane</keyword>
<keyword evidence="8" id="KW-0645">Protease</keyword>
<evidence type="ECO:0000256" key="4">
    <source>
        <dbReference type="ARBA" id="ARBA00022989"/>
    </source>
</evidence>
<reference evidence="8 9" key="1">
    <citation type="journal article" date="2014" name="Am. J. Bot.">
        <title>Genome assembly and annotation for red clover (Trifolium pratense; Fabaceae).</title>
        <authorList>
            <person name="Istvanek J."/>
            <person name="Jaros M."/>
            <person name="Krenek A."/>
            <person name="Repkova J."/>
        </authorList>
    </citation>
    <scope>NUCLEOTIDE SEQUENCE [LARGE SCALE GENOMIC DNA]</scope>
    <source>
        <strain evidence="9">cv. Tatra</strain>
        <tissue evidence="8">Young leaves</tissue>
    </source>
</reference>
<dbReference type="GO" id="GO:0004252">
    <property type="term" value="F:serine-type endopeptidase activity"/>
    <property type="evidence" value="ECO:0007669"/>
    <property type="project" value="InterPro"/>
</dbReference>
<name>A0A2K3MVU0_TRIPR</name>
<dbReference type="AlphaFoldDB" id="A0A2K3MVU0"/>
<evidence type="ECO:0000313" key="9">
    <source>
        <dbReference type="Proteomes" id="UP000236291"/>
    </source>
</evidence>
<evidence type="ECO:0000256" key="6">
    <source>
        <dbReference type="SAM" id="Phobius"/>
    </source>
</evidence>
<keyword evidence="8" id="KW-0378">Hydrolase</keyword>
<organism evidence="8 9">
    <name type="scientific">Trifolium pratense</name>
    <name type="common">Red clover</name>
    <dbReference type="NCBI Taxonomy" id="57577"/>
    <lineage>
        <taxon>Eukaryota</taxon>
        <taxon>Viridiplantae</taxon>
        <taxon>Streptophyta</taxon>
        <taxon>Embryophyta</taxon>
        <taxon>Tracheophyta</taxon>
        <taxon>Spermatophyta</taxon>
        <taxon>Magnoliopsida</taxon>
        <taxon>eudicotyledons</taxon>
        <taxon>Gunneridae</taxon>
        <taxon>Pentapetalae</taxon>
        <taxon>rosids</taxon>
        <taxon>fabids</taxon>
        <taxon>Fabales</taxon>
        <taxon>Fabaceae</taxon>
        <taxon>Papilionoideae</taxon>
        <taxon>50 kb inversion clade</taxon>
        <taxon>NPAAA clade</taxon>
        <taxon>Hologalegina</taxon>
        <taxon>IRL clade</taxon>
        <taxon>Trifolieae</taxon>
        <taxon>Trifolium</taxon>
    </lineage>
</organism>
<keyword evidence="4 6" id="KW-1133">Transmembrane helix</keyword>
<evidence type="ECO:0000256" key="5">
    <source>
        <dbReference type="ARBA" id="ARBA00023136"/>
    </source>
</evidence>
<dbReference type="GO" id="GO:0031969">
    <property type="term" value="C:chloroplast membrane"/>
    <property type="evidence" value="ECO:0007669"/>
    <property type="project" value="TreeGrafter"/>
</dbReference>
<feature type="domain" description="Peptidase S54 rhomboid" evidence="7">
    <location>
        <begin position="154"/>
        <end position="291"/>
    </location>
</feature>
<feature type="transmembrane region" description="Helical" evidence="6">
    <location>
        <begin position="196"/>
        <end position="214"/>
    </location>
</feature>
<dbReference type="Gene3D" id="1.20.1540.10">
    <property type="entry name" value="Rhomboid-like"/>
    <property type="match status" value="1"/>
</dbReference>
<gene>
    <name evidence="8" type="ORF">L195_g018068</name>
</gene>
<evidence type="ECO:0000259" key="7">
    <source>
        <dbReference type="Pfam" id="PF01694"/>
    </source>
</evidence>
<accession>A0A2K3MVU0</accession>
<keyword evidence="3 6" id="KW-0812">Transmembrane</keyword>
<dbReference type="InterPro" id="IPR022764">
    <property type="entry name" value="Peptidase_S54_rhomboid_dom"/>
</dbReference>
<evidence type="ECO:0000313" key="8">
    <source>
        <dbReference type="EMBL" id="PNX94886.1"/>
    </source>
</evidence>
<dbReference type="FunFam" id="1.20.1540.10:FF:000015">
    <property type="entry name" value="RHOMBOID-like protein 10 chloroplastic"/>
    <property type="match status" value="1"/>
</dbReference>
<dbReference type="InterPro" id="IPR050925">
    <property type="entry name" value="Rhomboid_protease_S54"/>
</dbReference>
<dbReference type="InterPro" id="IPR035952">
    <property type="entry name" value="Rhomboid-like_sf"/>
</dbReference>
<dbReference type="Pfam" id="PF01694">
    <property type="entry name" value="Rhomboid"/>
    <property type="match status" value="1"/>
</dbReference>
<dbReference type="PANTHER" id="PTHR43731">
    <property type="entry name" value="RHOMBOID PROTEASE"/>
    <property type="match status" value="1"/>
</dbReference>
<dbReference type="Proteomes" id="UP000236291">
    <property type="component" value="Unassembled WGS sequence"/>
</dbReference>
<evidence type="ECO:0000256" key="2">
    <source>
        <dbReference type="ARBA" id="ARBA00009045"/>
    </source>
</evidence>
<dbReference type="STRING" id="57577.A0A2K3MVU0"/>
<proteinExistence type="inferred from homology"/>